<keyword evidence="3" id="KW-1185">Reference proteome</keyword>
<dbReference type="AlphaFoldDB" id="A0ABD2P1N5"/>
<comment type="caution">
    <text evidence="2">The sequence shown here is derived from an EMBL/GenBank/DDBJ whole genome shotgun (WGS) entry which is preliminary data.</text>
</comment>
<keyword evidence="1" id="KW-0175">Coiled coil</keyword>
<dbReference type="EMBL" id="JABFTP020000165">
    <property type="protein sequence ID" value="KAL3284837.1"/>
    <property type="molecule type" value="Genomic_DNA"/>
</dbReference>
<evidence type="ECO:0000313" key="3">
    <source>
        <dbReference type="Proteomes" id="UP001516400"/>
    </source>
</evidence>
<feature type="coiled-coil region" evidence="1">
    <location>
        <begin position="63"/>
        <end position="90"/>
    </location>
</feature>
<dbReference type="Proteomes" id="UP001516400">
    <property type="component" value="Unassembled WGS sequence"/>
</dbReference>
<evidence type="ECO:0000256" key="1">
    <source>
        <dbReference type="SAM" id="Coils"/>
    </source>
</evidence>
<protein>
    <submittedName>
        <fullName evidence="2">Uncharacterized protein</fullName>
    </submittedName>
</protein>
<gene>
    <name evidence="2" type="ORF">HHI36_018976</name>
</gene>
<organism evidence="2 3">
    <name type="scientific">Cryptolaemus montrouzieri</name>
    <dbReference type="NCBI Taxonomy" id="559131"/>
    <lineage>
        <taxon>Eukaryota</taxon>
        <taxon>Metazoa</taxon>
        <taxon>Ecdysozoa</taxon>
        <taxon>Arthropoda</taxon>
        <taxon>Hexapoda</taxon>
        <taxon>Insecta</taxon>
        <taxon>Pterygota</taxon>
        <taxon>Neoptera</taxon>
        <taxon>Endopterygota</taxon>
        <taxon>Coleoptera</taxon>
        <taxon>Polyphaga</taxon>
        <taxon>Cucujiformia</taxon>
        <taxon>Coccinelloidea</taxon>
        <taxon>Coccinellidae</taxon>
        <taxon>Scymninae</taxon>
        <taxon>Scymnini</taxon>
        <taxon>Cryptolaemus</taxon>
    </lineage>
</organism>
<name>A0ABD2P1N5_9CUCU</name>
<reference evidence="2 3" key="1">
    <citation type="journal article" date="2021" name="BMC Biol.">
        <title>Horizontally acquired antibacterial genes associated with adaptive radiation of ladybird beetles.</title>
        <authorList>
            <person name="Li H.S."/>
            <person name="Tang X.F."/>
            <person name="Huang Y.H."/>
            <person name="Xu Z.Y."/>
            <person name="Chen M.L."/>
            <person name="Du X.Y."/>
            <person name="Qiu B.Y."/>
            <person name="Chen P.T."/>
            <person name="Zhang W."/>
            <person name="Slipinski A."/>
            <person name="Escalona H.E."/>
            <person name="Waterhouse R.M."/>
            <person name="Zwick A."/>
            <person name="Pang H."/>
        </authorList>
    </citation>
    <scope>NUCLEOTIDE SEQUENCE [LARGE SCALE GENOMIC DNA]</scope>
    <source>
        <strain evidence="2">SYSU2018</strain>
    </source>
</reference>
<proteinExistence type="predicted"/>
<evidence type="ECO:0000313" key="2">
    <source>
        <dbReference type="EMBL" id="KAL3284837.1"/>
    </source>
</evidence>
<sequence>MRRAECGSDHHLLVAKIYLTYAATPVRKIQQDEQNDYRQQLKSWNIDSLQNDSTRFLYQFKLATNLSNMKNGLQEIYESLKRKIHEVEYEALGEKSHSNDKTHNPPWWTENLEEQIQKKKIASTKTQEDRKNYQKERGDATDAIERLQNEYWDKTCEEINNSMGNTRANKAWKIIEGLRTNNSTYRRDPRD</sequence>
<accession>A0ABD2P1N5</accession>